<name>A0A8X6U1P3_NEPPI</name>
<evidence type="ECO:0000313" key="3">
    <source>
        <dbReference type="Proteomes" id="UP000887013"/>
    </source>
</evidence>
<feature type="region of interest" description="Disordered" evidence="1">
    <location>
        <begin position="45"/>
        <end position="93"/>
    </location>
</feature>
<evidence type="ECO:0000256" key="1">
    <source>
        <dbReference type="SAM" id="MobiDB-lite"/>
    </source>
</evidence>
<sequence length="187" mass="21730">MRSFYFIKNISRINFPAHTNILQHFQRLFTSGSPTQRPVTFHFPLRKSRKNSGKVGEKVDFRGHSTRHPRPMSTPRPLENESPSGEVSGHNRKRTSAPFLTSLHLRRVPAHLDARGVRVLRRVLQKDSFRPPLHARLLLDPEGLFLSRIVRHLLFSFSPFHWDVCMIYFSSENEIRPPLSHPPVICI</sequence>
<keyword evidence="3" id="KW-1185">Reference proteome</keyword>
<dbReference type="OrthoDB" id="10308178at2759"/>
<reference evidence="2" key="1">
    <citation type="submission" date="2020-08" db="EMBL/GenBank/DDBJ databases">
        <title>Multicomponent nature underlies the extraordinary mechanical properties of spider dragline silk.</title>
        <authorList>
            <person name="Kono N."/>
            <person name="Nakamura H."/>
            <person name="Mori M."/>
            <person name="Yoshida Y."/>
            <person name="Ohtoshi R."/>
            <person name="Malay A.D."/>
            <person name="Moran D.A.P."/>
            <person name="Tomita M."/>
            <person name="Numata K."/>
            <person name="Arakawa K."/>
        </authorList>
    </citation>
    <scope>NUCLEOTIDE SEQUENCE</scope>
</reference>
<evidence type="ECO:0000313" key="2">
    <source>
        <dbReference type="EMBL" id="GFT80813.1"/>
    </source>
</evidence>
<accession>A0A8X6U1P3</accession>
<comment type="caution">
    <text evidence="2">The sequence shown here is derived from an EMBL/GenBank/DDBJ whole genome shotgun (WGS) entry which is preliminary data.</text>
</comment>
<dbReference type="AlphaFoldDB" id="A0A8X6U1P3"/>
<proteinExistence type="predicted"/>
<dbReference type="EMBL" id="BMAW01023025">
    <property type="protein sequence ID" value="GFT80813.1"/>
    <property type="molecule type" value="Genomic_DNA"/>
</dbReference>
<organism evidence="2 3">
    <name type="scientific">Nephila pilipes</name>
    <name type="common">Giant wood spider</name>
    <name type="synonym">Nephila maculata</name>
    <dbReference type="NCBI Taxonomy" id="299642"/>
    <lineage>
        <taxon>Eukaryota</taxon>
        <taxon>Metazoa</taxon>
        <taxon>Ecdysozoa</taxon>
        <taxon>Arthropoda</taxon>
        <taxon>Chelicerata</taxon>
        <taxon>Arachnida</taxon>
        <taxon>Araneae</taxon>
        <taxon>Araneomorphae</taxon>
        <taxon>Entelegynae</taxon>
        <taxon>Araneoidea</taxon>
        <taxon>Nephilidae</taxon>
        <taxon>Nephila</taxon>
    </lineage>
</organism>
<gene>
    <name evidence="2" type="ORF">NPIL_309381</name>
</gene>
<dbReference type="Proteomes" id="UP000887013">
    <property type="component" value="Unassembled WGS sequence"/>
</dbReference>
<protein>
    <submittedName>
        <fullName evidence="2">Uncharacterized protein</fullName>
    </submittedName>
</protein>